<keyword evidence="4 6" id="KW-0408">Iron</keyword>
<accession>A0A2N3I2A0</accession>
<dbReference type="InterPro" id="IPR022946">
    <property type="entry name" value="UPF0313"/>
</dbReference>
<dbReference type="GO" id="GO:0005506">
    <property type="term" value="F:iron ion binding"/>
    <property type="evidence" value="ECO:0007669"/>
    <property type="project" value="UniProtKB-UniRule"/>
</dbReference>
<evidence type="ECO:0000256" key="4">
    <source>
        <dbReference type="ARBA" id="ARBA00023004"/>
    </source>
</evidence>
<dbReference type="InterPro" id="IPR013704">
    <property type="entry name" value="UPF0313_N"/>
</dbReference>
<keyword evidence="9" id="KW-1185">Reference proteome</keyword>
<dbReference type="EMBL" id="MVDD01000003">
    <property type="protein sequence ID" value="PKQ64431.1"/>
    <property type="molecule type" value="Genomic_DNA"/>
</dbReference>
<evidence type="ECO:0000256" key="6">
    <source>
        <dbReference type="HAMAP-Rule" id="MF_01251"/>
    </source>
</evidence>
<dbReference type="OrthoDB" id="9803479at2"/>
<gene>
    <name evidence="8" type="ORF">BZG02_06375</name>
</gene>
<comment type="similarity">
    <text evidence="6">Belongs to the UPF0313 family.</text>
</comment>
<dbReference type="PANTHER" id="PTHR32331">
    <property type="entry name" value="UPF0313 PROTEIN YGIQ"/>
    <property type="match status" value="1"/>
</dbReference>
<evidence type="ECO:0000256" key="1">
    <source>
        <dbReference type="ARBA" id="ARBA00022485"/>
    </source>
</evidence>
<dbReference type="GO" id="GO:0051539">
    <property type="term" value="F:4 iron, 4 sulfur cluster binding"/>
    <property type="evidence" value="ECO:0007669"/>
    <property type="project" value="UniProtKB-KW"/>
</dbReference>
<evidence type="ECO:0000256" key="3">
    <source>
        <dbReference type="ARBA" id="ARBA00022723"/>
    </source>
</evidence>
<dbReference type="SFLD" id="SFLDG01082">
    <property type="entry name" value="B12-binding_domain_containing"/>
    <property type="match status" value="1"/>
</dbReference>
<evidence type="ECO:0000313" key="8">
    <source>
        <dbReference type="EMBL" id="PKQ64431.1"/>
    </source>
</evidence>
<evidence type="ECO:0000256" key="5">
    <source>
        <dbReference type="ARBA" id="ARBA00023014"/>
    </source>
</evidence>
<keyword evidence="2 6" id="KW-0949">S-adenosyl-L-methionine</keyword>
<comment type="cofactor">
    <cofactor evidence="6">
        <name>[4Fe-4S] cluster</name>
        <dbReference type="ChEBI" id="CHEBI:49883"/>
    </cofactor>
    <text evidence="6">Binds 1 [4Fe-4S] cluster. The cluster is coordinated with 3 cysteines and an exchangeable S-adenosyl-L-methionine.</text>
</comment>
<dbReference type="InterPro" id="IPR024560">
    <property type="entry name" value="UPF0313_C"/>
</dbReference>
<dbReference type="SFLD" id="SFLDG01069">
    <property type="entry name" value="UPF0313"/>
    <property type="match status" value="1"/>
</dbReference>
<feature type="domain" description="Radical SAM core" evidence="7">
    <location>
        <begin position="306"/>
        <end position="586"/>
    </location>
</feature>
<comment type="caution">
    <text evidence="8">The sequence shown here is derived from an EMBL/GenBank/DDBJ whole genome shotgun (WGS) entry which is preliminary data.</text>
</comment>
<evidence type="ECO:0000259" key="7">
    <source>
        <dbReference type="PROSITE" id="PS51918"/>
    </source>
</evidence>
<dbReference type="SMART" id="SM00729">
    <property type="entry name" value="Elp3"/>
    <property type="match status" value="1"/>
</dbReference>
<organism evidence="8 9">
    <name type="scientific">Labilibaculum filiforme</name>
    <dbReference type="NCBI Taxonomy" id="1940526"/>
    <lineage>
        <taxon>Bacteria</taxon>
        <taxon>Pseudomonadati</taxon>
        <taxon>Bacteroidota</taxon>
        <taxon>Bacteroidia</taxon>
        <taxon>Marinilabiliales</taxon>
        <taxon>Marinifilaceae</taxon>
        <taxon>Labilibaculum</taxon>
    </lineage>
</organism>
<dbReference type="SUPFAM" id="SSF102114">
    <property type="entry name" value="Radical SAM enzymes"/>
    <property type="match status" value="1"/>
</dbReference>
<dbReference type="InterPro" id="IPR058240">
    <property type="entry name" value="rSAM_sf"/>
</dbReference>
<dbReference type="GO" id="GO:0003824">
    <property type="term" value="F:catalytic activity"/>
    <property type="evidence" value="ECO:0007669"/>
    <property type="project" value="InterPro"/>
</dbReference>
<dbReference type="PANTHER" id="PTHR32331:SF0">
    <property type="entry name" value="UPF0313 PROTEIN YGIQ"/>
    <property type="match status" value="1"/>
</dbReference>
<protein>
    <submittedName>
        <fullName evidence="8">YgiQ family radical SAM protein</fullName>
    </submittedName>
</protein>
<dbReference type="PROSITE" id="PS01278">
    <property type="entry name" value="MTTASE_RADICAL"/>
    <property type="match status" value="1"/>
</dbReference>
<proteinExistence type="inferred from homology"/>
<dbReference type="InterPro" id="IPR007197">
    <property type="entry name" value="rSAM"/>
</dbReference>
<dbReference type="RefSeq" id="WP_101260577.1">
    <property type="nucleotide sequence ID" value="NZ_MVDD01000003.1"/>
</dbReference>
<sequence>MTENNKLHIDSWLPTSAKEVKERGWDELDVILFSGDAYIDHPSFGASVIGRVLENEGLRVAIVPQPNWRDDLRDFKKLGQPKLFFGVTAGNMDSMVNHYTANRRLRHDDAYTPEGRHGQRPDRPTIVYSQILKKLYPDTPIVIGGIEASLRRVTHYDYWANELKPSILCESSADLLVYGMGEKPLKEIVRLTRKGVPFYSLTNIPQTSFLVAKDEAYPTKKQWQDQELYSHEDCLSDKKKFASNFRYIEMESNAMMAKKLTQNYKDQSIIVNPPYPVMNEKEMDEVYDLPYTRLPHPRYKEKRIPAFDMIKFSVNMHRGCFGGCSFCTISAHQGKFIANRSEKSILKEVENITKMPDFKGYLSDLGGPSANMYQMKGIFESICKTCRRPSCIHPDICPNLNTNHQPMLDIYKKVDQVPGVKKSFVGSGIRYDLILHQTKDEKVNKSNREYATELIKNHVSGRLKVAPEHTSDDVLNMMRKPSFDLFYKLKALFDDINKKEGLNQQLIPYFISSHPGSQPTDMADLAVKTKELDFKLEQVQDFTPTPMTVATVIYYSGYHPYTLKKVFTAKSEKEKLSQRKFLFWYKKEYREAIKTELIKMGKKDMLTKLFK</sequence>
<keyword evidence="1 6" id="KW-0004">4Fe-4S</keyword>
<dbReference type="NCBIfam" id="TIGR03904">
    <property type="entry name" value="SAM_YgiQ"/>
    <property type="match status" value="1"/>
</dbReference>
<dbReference type="InterPro" id="IPR006638">
    <property type="entry name" value="Elp3/MiaA/NifB-like_rSAM"/>
</dbReference>
<keyword evidence="5 6" id="KW-0411">Iron-sulfur</keyword>
<dbReference type="Gene3D" id="3.80.30.20">
    <property type="entry name" value="tm_1862 like domain"/>
    <property type="match status" value="1"/>
</dbReference>
<evidence type="ECO:0000313" key="9">
    <source>
        <dbReference type="Proteomes" id="UP000233535"/>
    </source>
</evidence>
<dbReference type="InterPro" id="IPR023404">
    <property type="entry name" value="rSAM_horseshoe"/>
</dbReference>
<dbReference type="Pfam" id="PF08497">
    <property type="entry name" value="Radical_SAM_N"/>
    <property type="match status" value="1"/>
</dbReference>
<feature type="binding site" evidence="6">
    <location>
        <position position="320"/>
    </location>
    <ligand>
        <name>[4Fe-4S] cluster</name>
        <dbReference type="ChEBI" id="CHEBI:49883"/>
        <note>4Fe-4S-S-AdoMet</note>
    </ligand>
</feature>
<dbReference type="Pfam" id="PF11842">
    <property type="entry name" value="DUF3362"/>
    <property type="match status" value="1"/>
</dbReference>
<dbReference type="InterPro" id="IPR020612">
    <property type="entry name" value="Methylthiotransferase_CS"/>
</dbReference>
<dbReference type="AlphaFoldDB" id="A0A2N3I2A0"/>
<dbReference type="HAMAP" id="MF_01251">
    <property type="entry name" value="UPF0313"/>
    <property type="match status" value="1"/>
</dbReference>
<dbReference type="SFLD" id="SFLDS00029">
    <property type="entry name" value="Radical_SAM"/>
    <property type="match status" value="1"/>
</dbReference>
<name>A0A2N3I2A0_9BACT</name>
<dbReference type="PROSITE" id="PS51918">
    <property type="entry name" value="RADICAL_SAM"/>
    <property type="match status" value="1"/>
</dbReference>
<dbReference type="Proteomes" id="UP000233535">
    <property type="component" value="Unassembled WGS sequence"/>
</dbReference>
<feature type="binding site" evidence="6">
    <location>
        <position position="324"/>
    </location>
    <ligand>
        <name>[4Fe-4S] cluster</name>
        <dbReference type="ChEBI" id="CHEBI:49883"/>
        <note>4Fe-4S-S-AdoMet</note>
    </ligand>
</feature>
<reference evidence="8 9" key="1">
    <citation type="journal article" date="2017" name="Front. Microbiol.">
        <title>Labilibaculum manganireducens gen. nov., sp. nov. and Labilibaculum filiforme sp. nov., Novel Bacteroidetes Isolated from Subsurface Sediments of the Baltic Sea.</title>
        <authorList>
            <person name="Vandieken V."/>
            <person name="Marshall I.P."/>
            <person name="Niemann H."/>
            <person name="Engelen B."/>
            <person name="Cypionka H."/>
        </authorList>
    </citation>
    <scope>NUCLEOTIDE SEQUENCE [LARGE SCALE GENOMIC DNA]</scope>
    <source>
        <strain evidence="8 9">59.16B</strain>
    </source>
</reference>
<feature type="binding site" evidence="6">
    <location>
        <position position="327"/>
    </location>
    <ligand>
        <name>[4Fe-4S] cluster</name>
        <dbReference type="ChEBI" id="CHEBI:49883"/>
        <note>4Fe-4S-S-AdoMet</note>
    </ligand>
</feature>
<keyword evidence="3 6" id="KW-0479">Metal-binding</keyword>
<evidence type="ECO:0000256" key="2">
    <source>
        <dbReference type="ARBA" id="ARBA00022691"/>
    </source>
</evidence>